<reference evidence="2" key="1">
    <citation type="submission" date="2021-07" db="EMBL/GenBank/DDBJ databases">
        <authorList>
            <person name="Catto M.A."/>
            <person name="Jacobson A."/>
            <person name="Kennedy G."/>
            <person name="Labadie P."/>
            <person name="Hunt B.G."/>
            <person name="Srinivasan R."/>
        </authorList>
    </citation>
    <scope>NUCLEOTIDE SEQUENCE</scope>
    <source>
        <strain evidence="2">PL_HMW_Pooled</strain>
        <tissue evidence="2">Head</tissue>
    </source>
</reference>
<dbReference type="AlphaFoldDB" id="A0AAE1HPH1"/>
<proteinExistence type="predicted"/>
<keyword evidence="3" id="KW-1185">Reference proteome</keyword>
<organism evidence="2 3">
    <name type="scientific">Frankliniella fusca</name>
    <dbReference type="NCBI Taxonomy" id="407009"/>
    <lineage>
        <taxon>Eukaryota</taxon>
        <taxon>Metazoa</taxon>
        <taxon>Ecdysozoa</taxon>
        <taxon>Arthropoda</taxon>
        <taxon>Hexapoda</taxon>
        <taxon>Insecta</taxon>
        <taxon>Pterygota</taxon>
        <taxon>Neoptera</taxon>
        <taxon>Paraneoptera</taxon>
        <taxon>Thysanoptera</taxon>
        <taxon>Terebrantia</taxon>
        <taxon>Thripoidea</taxon>
        <taxon>Thripidae</taxon>
        <taxon>Frankliniella</taxon>
    </lineage>
</organism>
<comment type="caution">
    <text evidence="2">The sequence shown here is derived from an EMBL/GenBank/DDBJ whole genome shotgun (WGS) entry which is preliminary data.</text>
</comment>
<gene>
    <name evidence="2" type="ORF">KUF71_012297</name>
</gene>
<evidence type="ECO:0000313" key="2">
    <source>
        <dbReference type="EMBL" id="KAK3924330.1"/>
    </source>
</evidence>
<sequence>MNPKRKGLLIRILGRQFKKIVDASDCKLKLGSIQDNRYVWRALKLDATLPDIPTVVLQCELQTPATKEVSVSADQGALRADDDYNQGVMMDDDSNQDVIRADDDDASSQGSSRSSQKRKKNSGTGTVNSAKKKKKHEKKKVKVTPSEPKWSPLLRKEIAENRMHLTCNTHRAVEEISWHIIDKVETWHPAQGTYKVYANFLIKQPGLDFLRDKGADDPAARLASSISSFIRKQRVELKKRRTEQEEEEGLARNIPIQDSSVQEMKELMNSSINQARAVALIKKTYNYRRSLEYDNYEEVLKAEPFLGSSKYFQIEMALCLDPIATEDTRKKQYSKMIETLKVVDGVTKDEVLSVQQEVELLQIVYKSVTPKNFFQNKQIPIELKEKHVGTTITHSTGNSMAFSIEIFHFGDKVQDVYLLGNKKVILHQEINEVREAIEVLIGAYK</sequence>
<name>A0AAE1HPH1_9NEOP</name>
<evidence type="ECO:0000256" key="1">
    <source>
        <dbReference type="SAM" id="MobiDB-lite"/>
    </source>
</evidence>
<feature type="non-terminal residue" evidence="2">
    <location>
        <position position="1"/>
    </location>
</feature>
<accession>A0AAE1HPH1</accession>
<feature type="compositionally biased region" description="Basic residues" evidence="1">
    <location>
        <begin position="130"/>
        <end position="142"/>
    </location>
</feature>
<reference evidence="2" key="2">
    <citation type="journal article" date="2023" name="BMC Genomics">
        <title>Pest status, molecular evolution, and epigenetic factors derived from the genome assembly of Frankliniella fusca, a thysanopteran phytovirus vector.</title>
        <authorList>
            <person name="Catto M.A."/>
            <person name="Labadie P.E."/>
            <person name="Jacobson A.L."/>
            <person name="Kennedy G.G."/>
            <person name="Srinivasan R."/>
            <person name="Hunt B.G."/>
        </authorList>
    </citation>
    <scope>NUCLEOTIDE SEQUENCE</scope>
    <source>
        <strain evidence="2">PL_HMW_Pooled</strain>
    </source>
</reference>
<evidence type="ECO:0000313" key="3">
    <source>
        <dbReference type="Proteomes" id="UP001219518"/>
    </source>
</evidence>
<dbReference type="Proteomes" id="UP001219518">
    <property type="component" value="Unassembled WGS sequence"/>
</dbReference>
<dbReference type="EMBL" id="JAHWGI010001173">
    <property type="protein sequence ID" value="KAK3924330.1"/>
    <property type="molecule type" value="Genomic_DNA"/>
</dbReference>
<protein>
    <submittedName>
        <fullName evidence="2">Glycerol-3-phosphate dehydrogenase [NAD(P)+]</fullName>
    </submittedName>
</protein>
<feature type="region of interest" description="Disordered" evidence="1">
    <location>
        <begin position="98"/>
        <end position="147"/>
    </location>
</feature>